<evidence type="ECO:0000313" key="4">
    <source>
        <dbReference type="Proteomes" id="UP000507470"/>
    </source>
</evidence>
<name>A0A6J8BY15_MYTCO</name>
<sequence>MSVIFIIIILCFIDEGNSLKGLNVCYDKERNIEYCCSDYEDVNGTCTECKIGFVSISGKPCSHCQKNRFGKRCLERCICNEIEERCDHVKGCVPKFVLSRDVNYTTRSEVENYSESMTVFELDVLIIWTAIAVIIVMIGGCLGFTYLCKKRNKINVASSSYLQVINGSYGTVIDNNENEDRCRHLNPYVSLVPKTSDTHYYMYYE</sequence>
<keyword evidence="1" id="KW-0812">Transmembrane</keyword>
<protein>
    <recommendedName>
        <fullName evidence="5">MEGF10_11</fullName>
    </recommendedName>
</protein>
<proteinExistence type="predicted"/>
<dbReference type="AlphaFoldDB" id="A0A6J8BY15"/>
<evidence type="ECO:0000256" key="1">
    <source>
        <dbReference type="SAM" id="Phobius"/>
    </source>
</evidence>
<keyword evidence="1" id="KW-1133">Transmembrane helix</keyword>
<keyword evidence="4" id="KW-1185">Reference proteome</keyword>
<reference evidence="3 4" key="1">
    <citation type="submission" date="2020-06" db="EMBL/GenBank/DDBJ databases">
        <authorList>
            <person name="Li R."/>
            <person name="Bekaert M."/>
        </authorList>
    </citation>
    <scope>NUCLEOTIDE SEQUENCE [LARGE SCALE GENOMIC DNA]</scope>
    <source>
        <strain evidence="4">wild</strain>
    </source>
</reference>
<dbReference type="OrthoDB" id="6117618at2759"/>
<accession>A0A6J8BY15</accession>
<keyword evidence="2" id="KW-0732">Signal</keyword>
<dbReference type="Proteomes" id="UP000507470">
    <property type="component" value="Unassembled WGS sequence"/>
</dbReference>
<feature type="transmembrane region" description="Helical" evidence="1">
    <location>
        <begin position="125"/>
        <end position="148"/>
    </location>
</feature>
<gene>
    <name evidence="3" type="ORF">MCOR_24123</name>
</gene>
<evidence type="ECO:0000313" key="3">
    <source>
        <dbReference type="EMBL" id="CAC5388893.1"/>
    </source>
</evidence>
<organism evidence="3 4">
    <name type="scientific">Mytilus coruscus</name>
    <name type="common">Sea mussel</name>
    <dbReference type="NCBI Taxonomy" id="42192"/>
    <lineage>
        <taxon>Eukaryota</taxon>
        <taxon>Metazoa</taxon>
        <taxon>Spiralia</taxon>
        <taxon>Lophotrochozoa</taxon>
        <taxon>Mollusca</taxon>
        <taxon>Bivalvia</taxon>
        <taxon>Autobranchia</taxon>
        <taxon>Pteriomorphia</taxon>
        <taxon>Mytilida</taxon>
        <taxon>Mytiloidea</taxon>
        <taxon>Mytilidae</taxon>
        <taxon>Mytilinae</taxon>
        <taxon>Mytilus</taxon>
    </lineage>
</organism>
<evidence type="ECO:0008006" key="5">
    <source>
        <dbReference type="Google" id="ProtNLM"/>
    </source>
</evidence>
<keyword evidence="1" id="KW-0472">Membrane</keyword>
<feature type="chain" id="PRO_5027040310" description="MEGF10_11" evidence="2">
    <location>
        <begin position="19"/>
        <end position="205"/>
    </location>
</feature>
<evidence type="ECO:0000256" key="2">
    <source>
        <dbReference type="SAM" id="SignalP"/>
    </source>
</evidence>
<dbReference type="EMBL" id="CACVKT020004276">
    <property type="protein sequence ID" value="CAC5388893.1"/>
    <property type="molecule type" value="Genomic_DNA"/>
</dbReference>
<feature type="signal peptide" evidence="2">
    <location>
        <begin position="1"/>
        <end position="18"/>
    </location>
</feature>